<feature type="transmembrane region" description="Helical" evidence="2">
    <location>
        <begin position="6"/>
        <end position="26"/>
    </location>
</feature>
<dbReference type="OrthoDB" id="10352769at2759"/>
<proteinExistence type="predicted"/>
<accession>A0A8K0TUY2</accession>
<feature type="transmembrane region" description="Helical" evidence="2">
    <location>
        <begin position="245"/>
        <end position="267"/>
    </location>
</feature>
<feature type="transmembrane region" description="Helical" evidence="2">
    <location>
        <begin position="47"/>
        <end position="67"/>
    </location>
</feature>
<protein>
    <submittedName>
        <fullName evidence="3">Uncharacterized protein</fullName>
    </submittedName>
</protein>
<sequence length="369" mass="40843">MVYVAAITRTVAIGLLVLPSLLLWYLSLTIAKSHGDPARQWINFLRSALAFMVLGTSFFTIVGTLRLSVTGLEMLPYEVWGIVHSVMALLATLFLHATYIFVFSTSVETAVAINIIRNGPLAPPLRAVRNFAQALCVILALLAISTFALYLRVIIGNDVTLGRTVTRLTAAITVMLLVTAVLTLPFSVALITRATYPQDARQPAILLVVCNVLNIIPHAFEVAYLAQYGGFGGPALNYVEPWLSILAPIVAWWSPFLLLLVLFSLAIKRTNGVWSIQPPMSPVFKYQQYACDVAEQQHQQNWYNQSSHNTSPYGCNEPYELQPNTMEWQRPISPARPSAFAALKHYASATTTRLQPRSPSPKKDRRGSE</sequence>
<dbReference type="Proteomes" id="UP000813385">
    <property type="component" value="Unassembled WGS sequence"/>
</dbReference>
<evidence type="ECO:0000256" key="2">
    <source>
        <dbReference type="SAM" id="Phobius"/>
    </source>
</evidence>
<name>A0A8K0TUY2_9PEZI</name>
<keyword evidence="2" id="KW-0812">Transmembrane</keyword>
<feature type="region of interest" description="Disordered" evidence="1">
    <location>
        <begin position="349"/>
        <end position="369"/>
    </location>
</feature>
<reference evidence="3" key="1">
    <citation type="journal article" date="2021" name="Nat. Commun.">
        <title>Genetic determinants of endophytism in the Arabidopsis root mycobiome.</title>
        <authorList>
            <person name="Mesny F."/>
            <person name="Miyauchi S."/>
            <person name="Thiergart T."/>
            <person name="Pickel B."/>
            <person name="Atanasova L."/>
            <person name="Karlsson M."/>
            <person name="Huettel B."/>
            <person name="Barry K.W."/>
            <person name="Haridas S."/>
            <person name="Chen C."/>
            <person name="Bauer D."/>
            <person name="Andreopoulos W."/>
            <person name="Pangilinan J."/>
            <person name="LaButti K."/>
            <person name="Riley R."/>
            <person name="Lipzen A."/>
            <person name="Clum A."/>
            <person name="Drula E."/>
            <person name="Henrissat B."/>
            <person name="Kohler A."/>
            <person name="Grigoriev I.V."/>
            <person name="Martin F.M."/>
            <person name="Hacquard S."/>
        </authorList>
    </citation>
    <scope>NUCLEOTIDE SEQUENCE</scope>
    <source>
        <strain evidence="3">MPI-CAGE-AT-0016</strain>
    </source>
</reference>
<feature type="transmembrane region" description="Helical" evidence="2">
    <location>
        <begin position="204"/>
        <end position="225"/>
    </location>
</feature>
<dbReference type="AlphaFoldDB" id="A0A8K0TUY2"/>
<keyword evidence="2" id="KW-1133">Transmembrane helix</keyword>
<feature type="transmembrane region" description="Helical" evidence="2">
    <location>
        <begin position="131"/>
        <end position="151"/>
    </location>
</feature>
<dbReference type="EMBL" id="JAGPXD010000001">
    <property type="protein sequence ID" value="KAH7375341.1"/>
    <property type="molecule type" value="Genomic_DNA"/>
</dbReference>
<evidence type="ECO:0000313" key="3">
    <source>
        <dbReference type="EMBL" id="KAH7375341.1"/>
    </source>
</evidence>
<gene>
    <name evidence="3" type="ORF">B0T11DRAFT_8456</name>
</gene>
<comment type="caution">
    <text evidence="3">The sequence shown here is derived from an EMBL/GenBank/DDBJ whole genome shotgun (WGS) entry which is preliminary data.</text>
</comment>
<evidence type="ECO:0000256" key="1">
    <source>
        <dbReference type="SAM" id="MobiDB-lite"/>
    </source>
</evidence>
<evidence type="ECO:0000313" key="4">
    <source>
        <dbReference type="Proteomes" id="UP000813385"/>
    </source>
</evidence>
<keyword evidence="4" id="KW-1185">Reference proteome</keyword>
<keyword evidence="2" id="KW-0472">Membrane</keyword>
<organism evidence="3 4">
    <name type="scientific">Plectosphaerella cucumerina</name>
    <dbReference type="NCBI Taxonomy" id="40658"/>
    <lineage>
        <taxon>Eukaryota</taxon>
        <taxon>Fungi</taxon>
        <taxon>Dikarya</taxon>
        <taxon>Ascomycota</taxon>
        <taxon>Pezizomycotina</taxon>
        <taxon>Sordariomycetes</taxon>
        <taxon>Hypocreomycetidae</taxon>
        <taxon>Glomerellales</taxon>
        <taxon>Plectosphaerellaceae</taxon>
        <taxon>Plectosphaerella</taxon>
    </lineage>
</organism>
<feature type="transmembrane region" description="Helical" evidence="2">
    <location>
        <begin position="79"/>
        <end position="102"/>
    </location>
</feature>
<feature type="transmembrane region" description="Helical" evidence="2">
    <location>
        <begin position="171"/>
        <end position="192"/>
    </location>
</feature>